<gene>
    <name evidence="1" type="ORF">EJK54_0413</name>
</gene>
<dbReference type="Proteomes" id="UP000268436">
    <property type="component" value="Unassembled WGS sequence"/>
</dbReference>
<dbReference type="EMBL" id="RYER01000016">
    <property type="protein sequence ID" value="RUO16624.1"/>
    <property type="molecule type" value="Genomic_DNA"/>
</dbReference>
<reference evidence="1 2" key="1">
    <citation type="submission" date="2018-12" db="EMBL/GenBank/DDBJ databases">
        <title>Persistence of Moraxella catarrhalis in Chronic Obstructive Pulmonary Disease and Regulation of the Hag/MID Adhesin.</title>
        <authorList>
            <person name="Murphy T."/>
            <person name="Zhao X."/>
            <person name="Vyas G."/>
            <person name="Aluvathingal J."/>
            <person name="Nadendla S."/>
            <person name="Tallon L."/>
            <person name="Tettelin H."/>
        </authorList>
    </citation>
    <scope>NUCLEOTIDE SEQUENCE [LARGE SCALE GENOMIC DNA]</scope>
    <source>
        <strain evidence="1 2">173P27B1</strain>
    </source>
</reference>
<protein>
    <submittedName>
        <fullName evidence="1">Uncharacterized protein</fullName>
    </submittedName>
</protein>
<dbReference type="RefSeq" id="WP_049156267.1">
    <property type="nucleotide sequence ID" value="NZ_JVKW01000033.1"/>
</dbReference>
<accession>A0ABY0BL55</accession>
<evidence type="ECO:0000313" key="2">
    <source>
        <dbReference type="Proteomes" id="UP000268436"/>
    </source>
</evidence>
<keyword evidence="2" id="KW-1185">Reference proteome</keyword>
<evidence type="ECO:0000313" key="1">
    <source>
        <dbReference type="EMBL" id="RUO16624.1"/>
    </source>
</evidence>
<name>A0ABY0BL55_MORCA</name>
<comment type="caution">
    <text evidence="1">The sequence shown here is derived from an EMBL/GenBank/DDBJ whole genome shotgun (WGS) entry which is preliminary data.</text>
</comment>
<organism evidence="1 2">
    <name type="scientific">Moraxella catarrhalis</name>
    <name type="common">Branhamella catarrhalis</name>
    <dbReference type="NCBI Taxonomy" id="480"/>
    <lineage>
        <taxon>Bacteria</taxon>
        <taxon>Pseudomonadati</taxon>
        <taxon>Pseudomonadota</taxon>
        <taxon>Gammaproteobacteria</taxon>
        <taxon>Moraxellales</taxon>
        <taxon>Moraxellaceae</taxon>
        <taxon>Moraxella</taxon>
    </lineage>
</organism>
<sequence>MNRKYAIPNDYNIYCALSTGKVPETILRKLFLNRGIIVSPKTRRENLANYFASLMQGYNDYQDISLQHQKLERSEYISSKEISSELNLSDLGNSLNNLKDRLDIRISNTELKDVKTSILGDSVAIEFEYEKFYPEKQMFSQIEQKKALLTFKKSEEGKFYIEHPSTNEMLEWADSIIDLLENEDENINIQEIDLSGITNPEDYWSFFNELTESFGSYERKNVVEILFKDISKGVETEDSEEYQLISASYRGNQLHLSDDFKQKFNDGYKLYKFTWDCVDKSISEPDKYRLSIKISYNKEGRNNFSFITKGLYKNKDGIYNKSLQSLSNAEEEKFNRLVFAKGLELLKNLENQTGLQAKIETDE</sequence>
<proteinExistence type="predicted"/>